<organism evidence="4">
    <name type="scientific">bioreactor metagenome</name>
    <dbReference type="NCBI Taxonomy" id="1076179"/>
    <lineage>
        <taxon>unclassified sequences</taxon>
        <taxon>metagenomes</taxon>
        <taxon>ecological metagenomes</taxon>
    </lineage>
</organism>
<evidence type="ECO:0000256" key="1">
    <source>
        <dbReference type="ARBA" id="ARBA00022500"/>
    </source>
</evidence>
<dbReference type="CDD" id="cd17909">
    <property type="entry name" value="CheC_ClassI"/>
    <property type="match status" value="1"/>
</dbReference>
<dbReference type="InterPro" id="IPR028976">
    <property type="entry name" value="CheC-like_sf"/>
</dbReference>
<dbReference type="EC" id="3.-.-.-" evidence="4"/>
<dbReference type="PANTHER" id="PTHR43693">
    <property type="entry name" value="PROTEIN PHOSPHATASE CHEZ"/>
    <property type="match status" value="1"/>
</dbReference>
<dbReference type="Pfam" id="PF04509">
    <property type="entry name" value="CheC"/>
    <property type="match status" value="2"/>
</dbReference>
<evidence type="ECO:0000313" key="4">
    <source>
        <dbReference type="EMBL" id="MPM01153.1"/>
    </source>
</evidence>
<dbReference type="Gene3D" id="3.40.1550.10">
    <property type="entry name" value="CheC-like"/>
    <property type="match status" value="1"/>
</dbReference>
<reference evidence="4" key="1">
    <citation type="submission" date="2019-08" db="EMBL/GenBank/DDBJ databases">
        <authorList>
            <person name="Kucharzyk K."/>
            <person name="Murdoch R.W."/>
            <person name="Higgins S."/>
            <person name="Loffler F."/>
        </authorList>
    </citation>
    <scope>NUCLEOTIDE SEQUENCE</scope>
</reference>
<accession>A0A644WF52</accession>
<feature type="domain" description="CheC-like protein" evidence="3">
    <location>
        <begin position="10"/>
        <end position="44"/>
    </location>
</feature>
<dbReference type="InterPro" id="IPR050992">
    <property type="entry name" value="CheZ_family_phosphatases"/>
</dbReference>
<evidence type="ECO:0000259" key="3">
    <source>
        <dbReference type="Pfam" id="PF04509"/>
    </source>
</evidence>
<gene>
    <name evidence="4" type="primary">cheC_5</name>
    <name evidence="4" type="ORF">SDC9_47391</name>
</gene>
<dbReference type="GO" id="GO:0006935">
    <property type="term" value="P:chemotaxis"/>
    <property type="evidence" value="ECO:0007669"/>
    <property type="project" value="UniProtKB-KW"/>
</dbReference>
<dbReference type="SUPFAM" id="SSF103039">
    <property type="entry name" value="CheC-like"/>
    <property type="match status" value="1"/>
</dbReference>
<dbReference type="EMBL" id="VSSQ01000777">
    <property type="protein sequence ID" value="MPM01153.1"/>
    <property type="molecule type" value="Genomic_DNA"/>
</dbReference>
<dbReference type="InterPro" id="IPR007597">
    <property type="entry name" value="CheC"/>
</dbReference>
<dbReference type="AlphaFoldDB" id="A0A644WF52"/>
<comment type="caution">
    <text evidence="4">The sequence shown here is derived from an EMBL/GenBank/DDBJ whole genome shotgun (WGS) entry which is preliminary data.</text>
</comment>
<feature type="domain" description="CheC-like protein" evidence="3">
    <location>
        <begin position="111"/>
        <end position="146"/>
    </location>
</feature>
<sequence>MDLANFSNLQLDAMREVGNIGAGNAATALSIMLARPVDMDVPKAELVSIYELAEYYGDPLTMVSAVFVRSEGEFTCSLIFIQEEDESRKLVDLLIGQQMGGMDPASVPAEMRDSALTEVGNIILSSFLNAINVLIGGTHSISVPGVAHDMLGSILDVVASIFGQSGEHALIVDTSLKVENVEEGVSGKVVMLPDPGSLEILLGKLQVL</sequence>
<keyword evidence="1" id="KW-0145">Chemotaxis</keyword>
<proteinExistence type="predicted"/>
<keyword evidence="2 4" id="KW-0378">Hydrolase</keyword>
<dbReference type="GO" id="GO:0016787">
    <property type="term" value="F:hydrolase activity"/>
    <property type="evidence" value="ECO:0007669"/>
    <property type="project" value="UniProtKB-KW"/>
</dbReference>
<protein>
    <submittedName>
        <fullName evidence="4">CheY-P phosphatase CheC</fullName>
        <ecNumber evidence="4">3.-.-.-</ecNumber>
    </submittedName>
</protein>
<evidence type="ECO:0000256" key="2">
    <source>
        <dbReference type="ARBA" id="ARBA00022801"/>
    </source>
</evidence>
<dbReference type="PANTHER" id="PTHR43693:SF1">
    <property type="entry name" value="PROTEIN PHOSPHATASE CHEZ"/>
    <property type="match status" value="1"/>
</dbReference>
<name>A0A644WF52_9ZZZZ</name>